<dbReference type="Proteomes" id="UP001460270">
    <property type="component" value="Unassembled WGS sequence"/>
</dbReference>
<keyword evidence="3" id="KW-0472">Membrane</keyword>
<keyword evidence="2" id="KW-0560">Oxidoreductase</keyword>
<comment type="similarity">
    <text evidence="1">Belongs to the 3-beta-HSD family.</text>
</comment>
<dbReference type="AlphaFoldDB" id="A0AAW0Q5M9"/>
<keyword evidence="3" id="KW-1133">Transmembrane helix</keyword>
<comment type="caution">
    <text evidence="5">The sequence shown here is derived from an EMBL/GenBank/DDBJ whole genome shotgun (WGS) entry which is preliminary data.</text>
</comment>
<dbReference type="InterPro" id="IPR002225">
    <property type="entry name" value="3Beta_OHSteriod_DH/Estase"/>
</dbReference>
<dbReference type="Gene3D" id="3.40.50.720">
    <property type="entry name" value="NAD(P)-binding Rossmann-like Domain"/>
    <property type="match status" value="1"/>
</dbReference>
<dbReference type="Pfam" id="PF01073">
    <property type="entry name" value="3Beta_HSD"/>
    <property type="match status" value="1"/>
</dbReference>
<evidence type="ECO:0000259" key="4">
    <source>
        <dbReference type="Pfam" id="PF01073"/>
    </source>
</evidence>
<organism evidence="5 6">
    <name type="scientific">Mugilogobius chulae</name>
    <name type="common">yellowstripe goby</name>
    <dbReference type="NCBI Taxonomy" id="88201"/>
    <lineage>
        <taxon>Eukaryota</taxon>
        <taxon>Metazoa</taxon>
        <taxon>Chordata</taxon>
        <taxon>Craniata</taxon>
        <taxon>Vertebrata</taxon>
        <taxon>Euteleostomi</taxon>
        <taxon>Actinopterygii</taxon>
        <taxon>Neopterygii</taxon>
        <taxon>Teleostei</taxon>
        <taxon>Neoteleostei</taxon>
        <taxon>Acanthomorphata</taxon>
        <taxon>Gobiaria</taxon>
        <taxon>Gobiiformes</taxon>
        <taxon>Gobioidei</taxon>
        <taxon>Gobiidae</taxon>
        <taxon>Gobionellinae</taxon>
        <taxon>Mugilogobius</taxon>
    </lineage>
</organism>
<protein>
    <recommendedName>
        <fullName evidence="4">3-beta hydroxysteroid dehydrogenase/isomerase domain-containing protein</fullName>
    </recommendedName>
</protein>
<name>A0AAW0Q5M9_9GOBI</name>
<feature type="domain" description="3-beta hydroxysteroid dehydrogenase/isomerase" evidence="4">
    <location>
        <begin position="63"/>
        <end position="324"/>
    </location>
</feature>
<keyword evidence="6" id="KW-1185">Reference proteome</keyword>
<dbReference type="SUPFAM" id="SSF51735">
    <property type="entry name" value="NAD(P)-binding Rossmann-fold domains"/>
    <property type="match status" value="1"/>
</dbReference>
<evidence type="ECO:0000256" key="2">
    <source>
        <dbReference type="ARBA" id="ARBA00023002"/>
    </source>
</evidence>
<dbReference type="PANTHER" id="PTHR43245:SF51">
    <property type="entry name" value="SHORT CHAIN DEHYDROGENASE_REDUCTASE FAMILY 42E, MEMBER 2"/>
    <property type="match status" value="1"/>
</dbReference>
<keyword evidence="3" id="KW-0812">Transmembrane</keyword>
<dbReference type="PANTHER" id="PTHR43245">
    <property type="entry name" value="BIFUNCTIONAL POLYMYXIN RESISTANCE PROTEIN ARNA"/>
    <property type="match status" value="1"/>
</dbReference>
<dbReference type="GO" id="GO:0016616">
    <property type="term" value="F:oxidoreductase activity, acting on the CH-OH group of donors, NAD or NADP as acceptor"/>
    <property type="evidence" value="ECO:0007669"/>
    <property type="project" value="InterPro"/>
</dbReference>
<sequence length="444" mass="48958">MRVEDLSTAPAACRTVNSSCTTISSRGSSTPALLWPPAPQWYSAIGLAEEAAEALPTSLEKVLVTGGAGYFGFRLGKALAAQGMSVVLLDVNRPPKELPEGVQFIQSDIRDYCSLSKVSEGVSCIFHTASYGMSGPDQLKKQLIESINVGGTDNVIKVCKERNIPRLIYTSSINVVFDGTPIVDGDESSVPYVPSDMHIDHYSRTKCVAEQMVLSANGSCLKGGGLLRTCVLRPCGIYGPEERKHLHRVMVNVERRLISFRIGDSQSKMNWVHVDNLVLAHTLANEALTSQRGYVASGNVYFINDGLSVNGFDFFEPLFTKAGVCKPFIKVPFSLVYATAFLLECLHIVLKPMVNVPLLYTRNEVRNIAVTHTYKIDKARRELGYCPKRYSLTESVDEYLKSRPSSSSSLGLSHALRLLMGLGLMLLLCFWIFSQFIQNPVWRS</sequence>
<evidence type="ECO:0000256" key="1">
    <source>
        <dbReference type="ARBA" id="ARBA00009219"/>
    </source>
</evidence>
<evidence type="ECO:0000256" key="3">
    <source>
        <dbReference type="SAM" id="Phobius"/>
    </source>
</evidence>
<evidence type="ECO:0000313" key="5">
    <source>
        <dbReference type="EMBL" id="KAK7940355.1"/>
    </source>
</evidence>
<proteinExistence type="inferred from homology"/>
<dbReference type="InterPro" id="IPR050177">
    <property type="entry name" value="Lipid_A_modif_metabolic_enz"/>
</dbReference>
<reference evidence="6" key="1">
    <citation type="submission" date="2024-04" db="EMBL/GenBank/DDBJ databases">
        <title>Salinicola lusitanus LLJ914,a marine bacterium isolated from the Okinawa Trough.</title>
        <authorList>
            <person name="Li J."/>
        </authorList>
    </citation>
    <scope>NUCLEOTIDE SEQUENCE [LARGE SCALE GENOMIC DNA]</scope>
</reference>
<evidence type="ECO:0000313" key="6">
    <source>
        <dbReference type="Proteomes" id="UP001460270"/>
    </source>
</evidence>
<gene>
    <name evidence="5" type="ORF">WMY93_003681</name>
</gene>
<accession>A0AAW0Q5M9</accession>
<dbReference type="EMBL" id="JBBPFD010000002">
    <property type="protein sequence ID" value="KAK7940355.1"/>
    <property type="molecule type" value="Genomic_DNA"/>
</dbReference>
<dbReference type="GO" id="GO:0006694">
    <property type="term" value="P:steroid biosynthetic process"/>
    <property type="evidence" value="ECO:0007669"/>
    <property type="project" value="InterPro"/>
</dbReference>
<feature type="transmembrane region" description="Helical" evidence="3">
    <location>
        <begin position="415"/>
        <end position="437"/>
    </location>
</feature>
<dbReference type="InterPro" id="IPR036291">
    <property type="entry name" value="NAD(P)-bd_dom_sf"/>
</dbReference>